<dbReference type="AlphaFoldDB" id="A0AAV2TFS2"/>
<dbReference type="PANTHER" id="PTHR24351">
    <property type="entry name" value="RIBOSOMAL PROTEIN S6 KINASE"/>
    <property type="match status" value="1"/>
</dbReference>
<feature type="domain" description="Protein kinase" evidence="10">
    <location>
        <begin position="161"/>
        <end position="418"/>
    </location>
</feature>
<dbReference type="PROSITE" id="PS00107">
    <property type="entry name" value="PROTEIN_KINASE_ATP"/>
    <property type="match status" value="1"/>
</dbReference>
<dbReference type="SMART" id="SM00220">
    <property type="entry name" value="S_TKc"/>
    <property type="match status" value="1"/>
</dbReference>
<dbReference type="InterPro" id="IPR017441">
    <property type="entry name" value="Protein_kinase_ATP_BS"/>
</dbReference>
<keyword evidence="5 8" id="KW-0547">Nucleotide-binding</keyword>
<dbReference type="PROSITE" id="PS50011">
    <property type="entry name" value="PROTEIN_KINASE_DOM"/>
    <property type="match status" value="1"/>
</dbReference>
<dbReference type="FunFam" id="1.10.510.10:FF:000008">
    <property type="entry name" value="Non-specific serine/threonine protein kinase"/>
    <property type="match status" value="1"/>
</dbReference>
<dbReference type="InterPro" id="IPR011009">
    <property type="entry name" value="Kinase-like_dom_sf"/>
</dbReference>
<dbReference type="InterPro" id="IPR008271">
    <property type="entry name" value="Ser/Thr_kinase_AS"/>
</dbReference>
<evidence type="ECO:0000256" key="7">
    <source>
        <dbReference type="ARBA" id="ARBA00022840"/>
    </source>
</evidence>
<dbReference type="PROSITE" id="PS00108">
    <property type="entry name" value="PROTEIN_KINASE_ST"/>
    <property type="match status" value="1"/>
</dbReference>
<evidence type="ECO:0000256" key="1">
    <source>
        <dbReference type="ARBA" id="ARBA00009903"/>
    </source>
</evidence>
<evidence type="ECO:0000256" key="9">
    <source>
        <dbReference type="RuleBase" id="RU000304"/>
    </source>
</evidence>
<feature type="binding site" evidence="8">
    <location>
        <position position="190"/>
    </location>
    <ligand>
        <name>ATP</name>
        <dbReference type="ChEBI" id="CHEBI:30616"/>
    </ligand>
</feature>
<comment type="similarity">
    <text evidence="1">Belongs to the protein kinase superfamily. AGC Ser/Thr protein kinase family.</text>
</comment>
<keyword evidence="3" id="KW-0597">Phosphoprotein</keyword>
<keyword evidence="7 8" id="KW-0067">ATP-binding</keyword>
<dbReference type="GO" id="GO:0005524">
    <property type="term" value="F:ATP binding"/>
    <property type="evidence" value="ECO:0007669"/>
    <property type="project" value="UniProtKB-UniRule"/>
</dbReference>
<keyword evidence="2 9" id="KW-0723">Serine/threonine-protein kinase</keyword>
<dbReference type="FunFam" id="3.30.200.20:FF:000103">
    <property type="entry name" value="Protein kinase C"/>
    <property type="match status" value="1"/>
</dbReference>
<dbReference type="Proteomes" id="UP001497525">
    <property type="component" value="Unassembled WGS sequence"/>
</dbReference>
<proteinExistence type="inferred from homology"/>
<sequence length="495" mass="56901">MEEEKVEFGFLGPKFQTTYSMCAYFISNGSPSLVELTDRNVNMAGKRQTLFYIRLRWNDNEWIVAKQHGDFKRLHEHLKSLSPDYRLKLHGKGLFGVIDSSYSKSRLKGISNFIISLLETPMYLNNTQVRQFFALDSTISSDGDTFDLGTTEDKRAKVQDFEFIKTIGKGNFGKVFLARSRATNQVFAIKVLDKERIKLRKEVSHVMSERNVLVKSLKHPFLCSLRFSFQTANKLYFVLDYINGGELFYHIQHERIFSERRGHFYAAEIACALGYLHAQKIIYRDLKPENILLDNKGHVVLTDFGLCKENLEDTSTTSTFCGTPEYLAPELLRKEPYNYAVDWWCLGCVLYEMLYGLPPFYSQNLAEMYDAILTKPLQLRDTISPAAQDFLLRLLQKSKDERLGSKNDFEDLRAHQFFCDVNWELLLARKITAPFIPSVCSDTDTRHVDPEFIRQPVPRSVISSVEHFEQKGNQMSSVGTFSGFSFAPSSGIDGH</sequence>
<comment type="caution">
    <text evidence="13">The sequence shown here is derived from an EMBL/GenBank/DDBJ whole genome shotgun (WGS) entry which is preliminary data.</text>
</comment>
<keyword evidence="4" id="KW-0808">Transferase</keyword>
<dbReference type="Gene3D" id="3.30.200.20">
    <property type="entry name" value="Phosphorylase Kinase, domain 1"/>
    <property type="match status" value="1"/>
</dbReference>
<dbReference type="SUPFAM" id="SSF64268">
    <property type="entry name" value="PX domain"/>
    <property type="match status" value="1"/>
</dbReference>
<name>A0AAV2TFS2_CALDB</name>
<evidence type="ECO:0000256" key="3">
    <source>
        <dbReference type="ARBA" id="ARBA00022553"/>
    </source>
</evidence>
<evidence type="ECO:0000256" key="4">
    <source>
        <dbReference type="ARBA" id="ARBA00022679"/>
    </source>
</evidence>
<evidence type="ECO:0000313" key="14">
    <source>
        <dbReference type="Proteomes" id="UP001497525"/>
    </source>
</evidence>
<dbReference type="GO" id="GO:0035091">
    <property type="term" value="F:phosphatidylinositol binding"/>
    <property type="evidence" value="ECO:0007669"/>
    <property type="project" value="InterPro"/>
</dbReference>
<reference evidence="13" key="1">
    <citation type="submission" date="2024-06" db="EMBL/GenBank/DDBJ databases">
        <authorList>
            <person name="Liu X."/>
            <person name="Lenzi L."/>
            <person name="Haldenby T S."/>
            <person name="Uol C."/>
        </authorList>
    </citation>
    <scope>NUCLEOTIDE SEQUENCE</scope>
</reference>
<organism evidence="13 14">
    <name type="scientific">Calicophoron daubneyi</name>
    <name type="common">Rumen fluke</name>
    <name type="synonym">Paramphistomum daubneyi</name>
    <dbReference type="NCBI Taxonomy" id="300641"/>
    <lineage>
        <taxon>Eukaryota</taxon>
        <taxon>Metazoa</taxon>
        <taxon>Spiralia</taxon>
        <taxon>Lophotrochozoa</taxon>
        <taxon>Platyhelminthes</taxon>
        <taxon>Trematoda</taxon>
        <taxon>Digenea</taxon>
        <taxon>Plagiorchiida</taxon>
        <taxon>Pronocephalata</taxon>
        <taxon>Paramphistomoidea</taxon>
        <taxon>Paramphistomidae</taxon>
        <taxon>Calicophoron</taxon>
    </lineage>
</organism>
<dbReference type="SMART" id="SM00133">
    <property type="entry name" value="S_TK_X"/>
    <property type="match status" value="1"/>
</dbReference>
<dbReference type="PROSITE" id="PS51285">
    <property type="entry name" value="AGC_KINASE_CTER"/>
    <property type="match status" value="1"/>
</dbReference>
<dbReference type="Pfam" id="PF00787">
    <property type="entry name" value="PX"/>
    <property type="match status" value="1"/>
</dbReference>
<evidence type="ECO:0000313" key="13">
    <source>
        <dbReference type="EMBL" id="CAL5135300.1"/>
    </source>
</evidence>
<dbReference type="InterPro" id="IPR000719">
    <property type="entry name" value="Prot_kinase_dom"/>
</dbReference>
<keyword evidence="6" id="KW-0418">Kinase</keyword>
<dbReference type="Gene3D" id="1.10.510.10">
    <property type="entry name" value="Transferase(Phosphotransferase) domain 1"/>
    <property type="match status" value="1"/>
</dbReference>
<dbReference type="SUPFAM" id="SSF56112">
    <property type="entry name" value="Protein kinase-like (PK-like)"/>
    <property type="match status" value="1"/>
</dbReference>
<dbReference type="InterPro" id="IPR001683">
    <property type="entry name" value="PX_dom"/>
</dbReference>
<protein>
    <submittedName>
        <fullName evidence="13">Uncharacterized protein</fullName>
    </submittedName>
</protein>
<evidence type="ECO:0000259" key="12">
    <source>
        <dbReference type="PROSITE" id="PS51285"/>
    </source>
</evidence>
<gene>
    <name evidence="13" type="ORF">CDAUBV1_LOCUS9464</name>
</gene>
<accession>A0AAV2TFS2</accession>
<evidence type="ECO:0000256" key="6">
    <source>
        <dbReference type="ARBA" id="ARBA00022777"/>
    </source>
</evidence>
<dbReference type="InterPro" id="IPR036871">
    <property type="entry name" value="PX_dom_sf"/>
</dbReference>
<evidence type="ECO:0000256" key="5">
    <source>
        <dbReference type="ARBA" id="ARBA00022741"/>
    </source>
</evidence>
<dbReference type="PROSITE" id="PS50195">
    <property type="entry name" value="PX"/>
    <property type="match status" value="1"/>
</dbReference>
<dbReference type="InterPro" id="IPR000961">
    <property type="entry name" value="AGC-kinase_C"/>
</dbReference>
<dbReference type="EMBL" id="CAXLJL010000256">
    <property type="protein sequence ID" value="CAL5135300.1"/>
    <property type="molecule type" value="Genomic_DNA"/>
</dbReference>
<evidence type="ECO:0000259" key="11">
    <source>
        <dbReference type="PROSITE" id="PS50195"/>
    </source>
</evidence>
<feature type="domain" description="AGC-kinase C-terminal" evidence="12">
    <location>
        <begin position="419"/>
        <end position="495"/>
    </location>
</feature>
<evidence type="ECO:0000259" key="10">
    <source>
        <dbReference type="PROSITE" id="PS50011"/>
    </source>
</evidence>
<dbReference type="GO" id="GO:0004674">
    <property type="term" value="F:protein serine/threonine kinase activity"/>
    <property type="evidence" value="ECO:0007669"/>
    <property type="project" value="UniProtKB-KW"/>
</dbReference>
<dbReference type="Pfam" id="PF00069">
    <property type="entry name" value="Pkinase"/>
    <property type="match status" value="1"/>
</dbReference>
<evidence type="ECO:0000256" key="8">
    <source>
        <dbReference type="PROSITE-ProRule" id="PRU10141"/>
    </source>
</evidence>
<dbReference type="Gene3D" id="3.30.1520.10">
    <property type="entry name" value="Phox-like domain"/>
    <property type="match status" value="1"/>
</dbReference>
<feature type="domain" description="PX" evidence="11">
    <location>
        <begin position="29"/>
        <end position="140"/>
    </location>
</feature>
<evidence type="ECO:0000256" key="2">
    <source>
        <dbReference type="ARBA" id="ARBA00022527"/>
    </source>
</evidence>